<dbReference type="PROSITE" id="PS51186">
    <property type="entry name" value="GNAT"/>
    <property type="match status" value="1"/>
</dbReference>
<dbReference type="GO" id="GO:0016747">
    <property type="term" value="F:acyltransferase activity, transferring groups other than amino-acyl groups"/>
    <property type="evidence" value="ECO:0007669"/>
    <property type="project" value="InterPro"/>
</dbReference>
<dbReference type="RefSeq" id="WP_073289302.1">
    <property type="nucleotide sequence ID" value="NZ_FRCP01000015.1"/>
</dbReference>
<dbReference type="OrthoDB" id="424368at2"/>
<protein>
    <submittedName>
        <fullName evidence="2">Putative acetyltransferase</fullName>
    </submittedName>
</protein>
<reference evidence="2 3" key="1">
    <citation type="submission" date="2016-11" db="EMBL/GenBank/DDBJ databases">
        <authorList>
            <person name="Jaros S."/>
            <person name="Januszkiewicz K."/>
            <person name="Wedrychowicz H."/>
        </authorList>
    </citation>
    <scope>NUCLEOTIDE SEQUENCE [LARGE SCALE GENOMIC DNA]</scope>
    <source>
        <strain evidence="2 3">DSM 15930</strain>
    </source>
</reference>
<dbReference type="EMBL" id="FRCP01000015">
    <property type="protein sequence ID" value="SHM73346.1"/>
    <property type="molecule type" value="Genomic_DNA"/>
</dbReference>
<evidence type="ECO:0000313" key="2">
    <source>
        <dbReference type="EMBL" id="SHM73346.1"/>
    </source>
</evidence>
<dbReference type="InterPro" id="IPR052564">
    <property type="entry name" value="N-acetyltrans/Recomb-assoc"/>
</dbReference>
<dbReference type="AlphaFoldDB" id="A0A1M7L6B7"/>
<gene>
    <name evidence="2" type="ORF">SAMN02746066_03094</name>
</gene>
<dbReference type="InterPro" id="IPR000182">
    <property type="entry name" value="GNAT_dom"/>
</dbReference>
<sequence>MKIRDYTTSDCKEIAELFYNTVHTINAIDYSKEQLEVWATGEVDTESWNRSFLEHYTLVAVEEDKIIGFGDITEDGYLDRLYVHKDFQHRGVATTICDRLETHLSTSRVTTHASITARPFFEKRGYEVIKEQQVKRNGIFLTNYVMYKNL</sequence>
<accession>A0A1M7L6B7</accession>
<dbReference type="STRING" id="1120996.SAMN02746066_03094"/>
<dbReference type="Proteomes" id="UP000184038">
    <property type="component" value="Unassembled WGS sequence"/>
</dbReference>
<proteinExistence type="predicted"/>
<dbReference type="Pfam" id="PF13673">
    <property type="entry name" value="Acetyltransf_10"/>
    <property type="match status" value="1"/>
</dbReference>
<dbReference type="PANTHER" id="PTHR43451">
    <property type="entry name" value="ACETYLTRANSFERASE (GNAT) FAMILY PROTEIN"/>
    <property type="match status" value="1"/>
</dbReference>
<name>A0A1M7L6B7_9FIRM</name>
<keyword evidence="2" id="KW-0808">Transferase</keyword>
<dbReference type="CDD" id="cd04301">
    <property type="entry name" value="NAT_SF"/>
    <property type="match status" value="1"/>
</dbReference>
<evidence type="ECO:0000313" key="3">
    <source>
        <dbReference type="Proteomes" id="UP000184038"/>
    </source>
</evidence>
<dbReference type="SUPFAM" id="SSF55729">
    <property type="entry name" value="Acyl-CoA N-acyltransferases (Nat)"/>
    <property type="match status" value="1"/>
</dbReference>
<keyword evidence="3" id="KW-1185">Reference proteome</keyword>
<evidence type="ECO:0000259" key="1">
    <source>
        <dbReference type="PROSITE" id="PS51186"/>
    </source>
</evidence>
<dbReference type="Gene3D" id="3.40.630.30">
    <property type="match status" value="1"/>
</dbReference>
<feature type="domain" description="N-acetyltransferase" evidence="1">
    <location>
        <begin position="1"/>
        <end position="150"/>
    </location>
</feature>
<dbReference type="PANTHER" id="PTHR43451:SF1">
    <property type="entry name" value="ACETYLTRANSFERASE"/>
    <property type="match status" value="1"/>
</dbReference>
<organism evidence="2 3">
    <name type="scientific">Anaerosporobacter mobilis DSM 15930</name>
    <dbReference type="NCBI Taxonomy" id="1120996"/>
    <lineage>
        <taxon>Bacteria</taxon>
        <taxon>Bacillati</taxon>
        <taxon>Bacillota</taxon>
        <taxon>Clostridia</taxon>
        <taxon>Lachnospirales</taxon>
        <taxon>Lachnospiraceae</taxon>
        <taxon>Anaerosporobacter</taxon>
    </lineage>
</organism>
<dbReference type="InterPro" id="IPR016181">
    <property type="entry name" value="Acyl_CoA_acyltransferase"/>
</dbReference>